<name>A0A9N8VAJ5_9GLOM</name>
<gene>
    <name evidence="1" type="ORF">AMORRO_LOCUS799</name>
</gene>
<keyword evidence="2" id="KW-1185">Reference proteome</keyword>
<proteinExistence type="predicted"/>
<dbReference type="Proteomes" id="UP000789342">
    <property type="component" value="Unassembled WGS sequence"/>
</dbReference>
<evidence type="ECO:0000313" key="2">
    <source>
        <dbReference type="Proteomes" id="UP000789342"/>
    </source>
</evidence>
<organism evidence="1 2">
    <name type="scientific">Acaulospora morrowiae</name>
    <dbReference type="NCBI Taxonomy" id="94023"/>
    <lineage>
        <taxon>Eukaryota</taxon>
        <taxon>Fungi</taxon>
        <taxon>Fungi incertae sedis</taxon>
        <taxon>Mucoromycota</taxon>
        <taxon>Glomeromycotina</taxon>
        <taxon>Glomeromycetes</taxon>
        <taxon>Diversisporales</taxon>
        <taxon>Acaulosporaceae</taxon>
        <taxon>Acaulospora</taxon>
    </lineage>
</organism>
<dbReference type="AlphaFoldDB" id="A0A9N8VAJ5"/>
<accession>A0A9N8VAJ5</accession>
<comment type="caution">
    <text evidence="1">The sequence shown here is derived from an EMBL/GenBank/DDBJ whole genome shotgun (WGS) entry which is preliminary data.</text>
</comment>
<evidence type="ECO:0000313" key="1">
    <source>
        <dbReference type="EMBL" id="CAG8448958.1"/>
    </source>
</evidence>
<sequence length="163" mass="17928">MNATIFPDNHSGSPDSLVFDDFERENSQASSSVTISESGLNSGPSNINGLLGDEKALNRINLCRELCGDGEGSNVDEFTSKSTNSFSILNVPSNTPTNFAPEMNSEEEISKINNALKNMDGISDKEMENKVEKEGEVIEDKKSFFVNMKKIIKKILKGKCKKR</sequence>
<dbReference type="EMBL" id="CAJVPV010000253">
    <property type="protein sequence ID" value="CAG8448958.1"/>
    <property type="molecule type" value="Genomic_DNA"/>
</dbReference>
<dbReference type="OrthoDB" id="10535904at2759"/>
<protein>
    <submittedName>
        <fullName evidence="1">14320_t:CDS:1</fullName>
    </submittedName>
</protein>
<reference evidence="1" key="1">
    <citation type="submission" date="2021-06" db="EMBL/GenBank/DDBJ databases">
        <authorList>
            <person name="Kallberg Y."/>
            <person name="Tangrot J."/>
            <person name="Rosling A."/>
        </authorList>
    </citation>
    <scope>NUCLEOTIDE SEQUENCE</scope>
    <source>
        <strain evidence="1">CL551</strain>
    </source>
</reference>